<feature type="compositionally biased region" description="Polar residues" evidence="1">
    <location>
        <begin position="252"/>
        <end position="264"/>
    </location>
</feature>
<proteinExistence type="predicted"/>
<dbReference type="EMBL" id="NBSH01000010">
    <property type="protein sequence ID" value="ORX35737.1"/>
    <property type="molecule type" value="Genomic_DNA"/>
</dbReference>
<feature type="region of interest" description="Disordered" evidence="1">
    <location>
        <begin position="252"/>
        <end position="275"/>
    </location>
</feature>
<reference evidence="2 3" key="1">
    <citation type="submission" date="2017-03" db="EMBL/GenBank/DDBJ databases">
        <title>Widespread Adenine N6-methylation of Active Genes in Fungi.</title>
        <authorList>
            <consortium name="DOE Joint Genome Institute"/>
            <person name="Mondo S.J."/>
            <person name="Dannebaum R.O."/>
            <person name="Kuo R.C."/>
            <person name="Louie K.B."/>
            <person name="Bewick A.J."/>
            <person name="Labutti K."/>
            <person name="Haridas S."/>
            <person name="Kuo A."/>
            <person name="Salamov A."/>
            <person name="Ahrendt S.R."/>
            <person name="Lau R."/>
            <person name="Bowen B.P."/>
            <person name="Lipzen A."/>
            <person name="Sullivan W."/>
            <person name="Andreopoulos W.B."/>
            <person name="Clum A."/>
            <person name="Lindquist E."/>
            <person name="Daum C."/>
            <person name="Northen T.R."/>
            <person name="Ramamoorthy G."/>
            <person name="Schmitz R.J."/>
            <person name="Gryganskyi A."/>
            <person name="Culley D."/>
            <person name="Magnuson J."/>
            <person name="James T.Y."/>
            <person name="O'Malley M.A."/>
            <person name="Stajich J.E."/>
            <person name="Spatafora J.W."/>
            <person name="Visel A."/>
            <person name="Grigoriev I.V."/>
        </authorList>
    </citation>
    <scope>NUCLEOTIDE SEQUENCE [LARGE SCALE GENOMIC DNA]</scope>
    <source>
        <strain evidence="2 3">NRRL Y-17943</strain>
    </source>
</reference>
<sequence length="720" mass="79811">MSDPKEAEALLADEESEFVDSRGKTFTLVVKPVREYVPVLGPATMVMDVDGLTNCMGQVKTATDNYVLNHSLVFPQSKGYATNYRFIRAGNMLAAEASNPQFGHGLSMVPMPNGRFWRLAYILNGNPSNFSSSNLKAYDAAKDNRAAMNMAESTRKEMYAGGAMLETRFGKLERGQQELLRGQGELKRGLGEVKSNMDTLMIAPAKARSIWLEAKKKRLLAFKQPCAERNRIQKQIDEAERSMPQAAIIHSSGDNISGPSTPGTPAQGCRPLSSTTSSVISSHRLESCYLPQFVSPSNELTPGRIGTKEPQTFMYVSAPYDYHASNVFSVLDTMALRNMLQDLGYVVSFASGSSEKANQVDILLTFVNSLDENPVVSYDDDSITPLIHKLASSSDVGVVNIFATKMVGNGPVRRGYVCRNARTTVALENPGHVDLILVTEFEDLLDDKTGNTFQVLVQSPLFFIPISHPFQLVMYVKATHYDIPQIRCYAEDMVKAFNTNNHEARGVINNWRLVMNGNFLSCEATNPNLAMHLATIQMPCKRFFRLAYDINNNPAAFKREALLSYDAAKQAQSLRTEMKVDVTLLQGQISSLAMASNGLHQRMSQLEQRVGGNERSLMQIESDRKFWNNVNALRRQLRPFRTLPSDQPHVERDRLQVKLDGLLAQGPPELPVAAEPVPNAPIAAIATLQIGNTPQNGHPVAAKFDNRRVSKRMRLSEALE</sequence>
<dbReference type="RefSeq" id="XP_021869901.1">
    <property type="nucleotide sequence ID" value="XM_022014155.1"/>
</dbReference>
<evidence type="ECO:0000313" key="2">
    <source>
        <dbReference type="EMBL" id="ORX35737.1"/>
    </source>
</evidence>
<dbReference type="GeneID" id="33555963"/>
<gene>
    <name evidence="2" type="ORF">BD324DRAFT_609449</name>
</gene>
<evidence type="ECO:0000313" key="3">
    <source>
        <dbReference type="Proteomes" id="UP000193218"/>
    </source>
</evidence>
<evidence type="ECO:0000256" key="1">
    <source>
        <dbReference type="SAM" id="MobiDB-lite"/>
    </source>
</evidence>
<comment type="caution">
    <text evidence="2">The sequence shown here is derived from an EMBL/GenBank/DDBJ whole genome shotgun (WGS) entry which is preliminary data.</text>
</comment>
<dbReference type="AlphaFoldDB" id="A0A1Y1UDX1"/>
<organism evidence="2 3">
    <name type="scientific">Kockovaella imperatae</name>
    <dbReference type="NCBI Taxonomy" id="4999"/>
    <lineage>
        <taxon>Eukaryota</taxon>
        <taxon>Fungi</taxon>
        <taxon>Dikarya</taxon>
        <taxon>Basidiomycota</taxon>
        <taxon>Agaricomycotina</taxon>
        <taxon>Tremellomycetes</taxon>
        <taxon>Tremellales</taxon>
        <taxon>Cuniculitremaceae</taxon>
        <taxon>Kockovaella</taxon>
    </lineage>
</organism>
<name>A0A1Y1UDX1_9TREE</name>
<accession>A0A1Y1UDX1</accession>
<keyword evidence="3" id="KW-1185">Reference proteome</keyword>
<dbReference type="Proteomes" id="UP000193218">
    <property type="component" value="Unassembled WGS sequence"/>
</dbReference>
<protein>
    <submittedName>
        <fullName evidence="2">Uncharacterized protein</fullName>
    </submittedName>
</protein>
<dbReference type="InParanoid" id="A0A1Y1UDX1"/>